<name>A0ABY7FB24_MYAAR</name>
<dbReference type="EMBL" id="CP111022">
    <property type="protein sequence ID" value="WAR19368.1"/>
    <property type="molecule type" value="Genomic_DNA"/>
</dbReference>
<proteinExistence type="predicted"/>
<evidence type="ECO:0000256" key="1">
    <source>
        <dbReference type="SAM" id="MobiDB-lite"/>
    </source>
</evidence>
<evidence type="ECO:0000313" key="2">
    <source>
        <dbReference type="EMBL" id="WAR19368.1"/>
    </source>
</evidence>
<dbReference type="Proteomes" id="UP001164746">
    <property type="component" value="Chromosome 11"/>
</dbReference>
<sequence length="368" mass="40072">MHLCSLYQEDSVLDEENQNDGSQPASCVYIKREDQTETDVKRCDAQCPSVGQQRQVCEDNACVDQDCFPVNTVLNGRLVGNVNTEGGVKSLKCDATYWPRNDVKRSVCAYGHWTPLLHCDSVLPTTTTGPSTTTSTTTTTASTTSITSSTAPATSPTTSPTESTTSTTAPTTTTTASTTVTTTLTPTSTYPSTTSTSTTTTTPLPTTTTRILLTELMEHRTFIRRMEISPKHGLPLGKGQTNFWRQFIQAAVSDGDNHGRYWYLKDQPWQGCLPSNAVKIPLMFLTSVHVTGIDIYETHLGGAVSAVKCYQNGGYSTLWTSPSIERITVARIFQPQLATGCFSNRIKLEIAAITGWVNIDAVQLHGYI</sequence>
<organism evidence="2 3">
    <name type="scientific">Mya arenaria</name>
    <name type="common">Soft-shell clam</name>
    <dbReference type="NCBI Taxonomy" id="6604"/>
    <lineage>
        <taxon>Eukaryota</taxon>
        <taxon>Metazoa</taxon>
        <taxon>Spiralia</taxon>
        <taxon>Lophotrochozoa</taxon>
        <taxon>Mollusca</taxon>
        <taxon>Bivalvia</taxon>
        <taxon>Autobranchia</taxon>
        <taxon>Heteroconchia</taxon>
        <taxon>Euheterodonta</taxon>
        <taxon>Imparidentia</taxon>
        <taxon>Neoheterodontei</taxon>
        <taxon>Myida</taxon>
        <taxon>Myoidea</taxon>
        <taxon>Myidae</taxon>
        <taxon>Mya</taxon>
    </lineage>
</organism>
<feature type="region of interest" description="Disordered" evidence="1">
    <location>
        <begin position="122"/>
        <end position="208"/>
    </location>
</feature>
<evidence type="ECO:0000313" key="3">
    <source>
        <dbReference type="Proteomes" id="UP001164746"/>
    </source>
</evidence>
<reference evidence="2" key="1">
    <citation type="submission" date="2022-11" db="EMBL/GenBank/DDBJ databases">
        <title>Centuries of genome instability and evolution in soft-shell clam transmissible cancer (bioRxiv).</title>
        <authorList>
            <person name="Hart S.F.M."/>
            <person name="Yonemitsu M.A."/>
            <person name="Giersch R.M."/>
            <person name="Beal B.F."/>
            <person name="Arriagada G."/>
            <person name="Davis B.W."/>
            <person name="Ostrander E.A."/>
            <person name="Goff S.P."/>
            <person name="Metzger M.J."/>
        </authorList>
    </citation>
    <scope>NUCLEOTIDE SEQUENCE</scope>
    <source>
        <strain evidence="2">MELC-2E11</strain>
        <tissue evidence="2">Siphon/mantle</tissue>
    </source>
</reference>
<protein>
    <recommendedName>
        <fullName evidence="4">Sushi domain-containing protein</fullName>
    </recommendedName>
</protein>
<gene>
    <name evidence="2" type="ORF">MAR_001206</name>
</gene>
<keyword evidence="3" id="KW-1185">Reference proteome</keyword>
<accession>A0ABY7FB24</accession>
<feature type="compositionally biased region" description="Low complexity" evidence="1">
    <location>
        <begin position="124"/>
        <end position="208"/>
    </location>
</feature>
<evidence type="ECO:0008006" key="4">
    <source>
        <dbReference type="Google" id="ProtNLM"/>
    </source>
</evidence>